<keyword evidence="3" id="KW-0249">Electron transport</keyword>
<gene>
    <name evidence="7" type="ORF">ACFQE6_11820</name>
</gene>
<proteinExistence type="predicted"/>
<name>A0ABD5SMA2_9EURY</name>
<keyword evidence="2" id="KW-0479">Metal-binding</keyword>
<feature type="region of interest" description="Disordered" evidence="5">
    <location>
        <begin position="27"/>
        <end position="51"/>
    </location>
</feature>
<organism evidence="7 8">
    <name type="scientific">Natrinema soli</name>
    <dbReference type="NCBI Taxonomy" id="1930624"/>
    <lineage>
        <taxon>Archaea</taxon>
        <taxon>Methanobacteriati</taxon>
        <taxon>Methanobacteriota</taxon>
        <taxon>Stenosarchaea group</taxon>
        <taxon>Halobacteria</taxon>
        <taxon>Halobacteriales</taxon>
        <taxon>Natrialbaceae</taxon>
        <taxon>Natrinema</taxon>
    </lineage>
</organism>
<feature type="region of interest" description="Disordered" evidence="5">
    <location>
        <begin position="176"/>
        <end position="195"/>
    </location>
</feature>
<dbReference type="InterPro" id="IPR005297">
    <property type="entry name" value="Lipoprotein_repeat"/>
</dbReference>
<dbReference type="PROSITE" id="PS51257">
    <property type="entry name" value="PROKAR_LIPOPROTEIN"/>
    <property type="match status" value="1"/>
</dbReference>
<dbReference type="RefSeq" id="WP_273738670.1">
    <property type="nucleotide sequence ID" value="NZ_JAQIVI010000170.1"/>
</dbReference>
<evidence type="ECO:0000313" key="7">
    <source>
        <dbReference type="EMBL" id="MFC6765650.1"/>
    </source>
</evidence>
<keyword evidence="8" id="KW-1185">Reference proteome</keyword>
<dbReference type="SUPFAM" id="SSF49503">
    <property type="entry name" value="Cupredoxins"/>
    <property type="match status" value="1"/>
</dbReference>
<protein>
    <submittedName>
        <fullName evidence="7">Plastocyanin/azurin family copper-binding protein</fullName>
    </submittedName>
</protein>
<dbReference type="InterPro" id="IPR000923">
    <property type="entry name" value="BlueCu_1"/>
</dbReference>
<feature type="domain" description="Blue (type 1) copper" evidence="6">
    <location>
        <begin position="202"/>
        <end position="291"/>
    </location>
</feature>
<dbReference type="Proteomes" id="UP001596383">
    <property type="component" value="Unassembled WGS sequence"/>
</dbReference>
<evidence type="ECO:0000259" key="6">
    <source>
        <dbReference type="Pfam" id="PF00127"/>
    </source>
</evidence>
<reference evidence="7 8" key="1">
    <citation type="journal article" date="2019" name="Int. J. Syst. Evol. Microbiol.">
        <title>The Global Catalogue of Microorganisms (GCM) 10K type strain sequencing project: providing services to taxonomists for standard genome sequencing and annotation.</title>
        <authorList>
            <consortium name="The Broad Institute Genomics Platform"/>
            <consortium name="The Broad Institute Genome Sequencing Center for Infectious Disease"/>
            <person name="Wu L."/>
            <person name="Ma J."/>
        </authorList>
    </citation>
    <scope>NUCLEOTIDE SEQUENCE [LARGE SCALE GENOMIC DNA]</scope>
    <source>
        <strain evidence="7 8">LMG 29247</strain>
    </source>
</reference>
<feature type="compositionally biased region" description="Acidic residues" evidence="5">
    <location>
        <begin position="37"/>
        <end position="51"/>
    </location>
</feature>
<dbReference type="PROSITE" id="PS00196">
    <property type="entry name" value="COPPER_BLUE"/>
    <property type="match status" value="1"/>
</dbReference>
<feature type="compositionally biased region" description="Polar residues" evidence="5">
    <location>
        <begin position="320"/>
        <end position="333"/>
    </location>
</feature>
<sequence>MRLNRRTLLGTTAGAITMAGCLGSDNSSEGLASGSTDENETENDDGTDAVNDETVGDQLGQMVQVYCHCDHDPILVGPTGQTLYMFDQDTQGEGASVCYDDCAENWPPLTVDDEPTVGEDVEADVTTFEREDGSLQVVANGWPLYYFARDEALGDVEGQGLNDVWWVLGPDGSPITDLGSHSHDGDAPESPSENADVAMVSNDGHHFDPHLVWIEPGGTVTWTLQSGSHTTTAYHSGAEKPQRIPDDTDGWDSGILDEKGQTFEHTFDGEGVYDYFCQPHEGMGMVGSVIVGEPDPHEQPALEAPQEALPEEAREGVERLNQTANETLGHTHE</sequence>
<dbReference type="Gene3D" id="2.60.40.420">
    <property type="entry name" value="Cupredoxins - blue copper proteins"/>
    <property type="match status" value="1"/>
</dbReference>
<evidence type="ECO:0000256" key="4">
    <source>
        <dbReference type="ARBA" id="ARBA00023008"/>
    </source>
</evidence>
<comment type="caution">
    <text evidence="7">The sequence shown here is derived from an EMBL/GenBank/DDBJ whole genome shotgun (WGS) entry which is preliminary data.</text>
</comment>
<dbReference type="Pfam" id="PF00127">
    <property type="entry name" value="Copper-bind"/>
    <property type="match status" value="1"/>
</dbReference>
<evidence type="ECO:0000256" key="3">
    <source>
        <dbReference type="ARBA" id="ARBA00022982"/>
    </source>
</evidence>
<dbReference type="InterPro" id="IPR028871">
    <property type="entry name" value="BlueCu_1_BS"/>
</dbReference>
<dbReference type="AlphaFoldDB" id="A0ABD5SMA2"/>
<dbReference type="GO" id="GO:0046872">
    <property type="term" value="F:metal ion binding"/>
    <property type="evidence" value="ECO:0007669"/>
    <property type="project" value="UniProtKB-KW"/>
</dbReference>
<accession>A0ABD5SMA2</accession>
<evidence type="ECO:0000256" key="5">
    <source>
        <dbReference type="SAM" id="MobiDB-lite"/>
    </source>
</evidence>
<evidence type="ECO:0000256" key="1">
    <source>
        <dbReference type="ARBA" id="ARBA00022448"/>
    </source>
</evidence>
<dbReference type="Pfam" id="PF03640">
    <property type="entry name" value="Lipoprotein_15"/>
    <property type="match status" value="2"/>
</dbReference>
<dbReference type="InterPro" id="IPR008972">
    <property type="entry name" value="Cupredoxin"/>
</dbReference>
<dbReference type="EMBL" id="JBHSWV010000170">
    <property type="protein sequence ID" value="MFC6765650.1"/>
    <property type="molecule type" value="Genomic_DNA"/>
</dbReference>
<evidence type="ECO:0000256" key="2">
    <source>
        <dbReference type="ARBA" id="ARBA00022723"/>
    </source>
</evidence>
<evidence type="ECO:0000313" key="8">
    <source>
        <dbReference type="Proteomes" id="UP001596383"/>
    </source>
</evidence>
<keyword evidence="4" id="KW-0186">Copper</keyword>
<feature type="region of interest" description="Disordered" evidence="5">
    <location>
        <begin position="292"/>
        <end position="333"/>
    </location>
</feature>
<dbReference type="PANTHER" id="PTHR39335">
    <property type="entry name" value="BLL4220 PROTEIN"/>
    <property type="match status" value="1"/>
</dbReference>
<dbReference type="PANTHER" id="PTHR39335:SF1">
    <property type="entry name" value="BLL4220 PROTEIN"/>
    <property type="match status" value="1"/>
</dbReference>
<keyword evidence="1" id="KW-0813">Transport</keyword>